<dbReference type="EMBL" id="BAAAHK010000013">
    <property type="protein sequence ID" value="GAA0953026.1"/>
    <property type="molecule type" value="Genomic_DNA"/>
</dbReference>
<proteinExistence type="predicted"/>
<evidence type="ECO:0000313" key="4">
    <source>
        <dbReference type="Proteomes" id="UP001500542"/>
    </source>
</evidence>
<evidence type="ECO:0000256" key="1">
    <source>
        <dbReference type="SAM" id="SignalP"/>
    </source>
</evidence>
<dbReference type="Gene3D" id="3.40.50.1110">
    <property type="entry name" value="SGNH hydrolase"/>
    <property type="match status" value="1"/>
</dbReference>
<organism evidence="3 4">
    <name type="scientific">Kribbella koreensis</name>
    <dbReference type="NCBI Taxonomy" id="57909"/>
    <lineage>
        <taxon>Bacteria</taxon>
        <taxon>Bacillati</taxon>
        <taxon>Actinomycetota</taxon>
        <taxon>Actinomycetes</taxon>
        <taxon>Propionibacteriales</taxon>
        <taxon>Kribbellaceae</taxon>
        <taxon>Kribbella</taxon>
    </lineage>
</organism>
<dbReference type="Proteomes" id="UP001500542">
    <property type="component" value="Unassembled WGS sequence"/>
</dbReference>
<gene>
    <name evidence="3" type="ORF">GCM10009554_56810</name>
</gene>
<feature type="chain" id="PRO_5045706613" evidence="1">
    <location>
        <begin position="31"/>
        <end position="431"/>
    </location>
</feature>
<dbReference type="RefSeq" id="WP_343976627.1">
    <property type="nucleotide sequence ID" value="NZ_BAAAHK010000013.1"/>
</dbReference>
<feature type="domain" description="SGNH hydrolase-type esterase" evidence="2">
    <location>
        <begin position="220"/>
        <end position="420"/>
    </location>
</feature>
<dbReference type="PANTHER" id="PTHR43784:SF2">
    <property type="entry name" value="GDSL-LIKE LIPASE_ACYLHYDROLASE, PUTATIVE (AFU_ORTHOLOGUE AFUA_2G00820)-RELATED"/>
    <property type="match status" value="1"/>
</dbReference>
<evidence type="ECO:0000313" key="3">
    <source>
        <dbReference type="EMBL" id="GAA0953026.1"/>
    </source>
</evidence>
<dbReference type="InterPro" id="IPR013830">
    <property type="entry name" value="SGNH_hydro"/>
</dbReference>
<accession>A0ABP4BRJ0</accession>
<name>A0ABP4BRJ0_9ACTN</name>
<dbReference type="GO" id="GO:0016787">
    <property type="term" value="F:hydrolase activity"/>
    <property type="evidence" value="ECO:0007669"/>
    <property type="project" value="UniProtKB-KW"/>
</dbReference>
<keyword evidence="3" id="KW-0378">Hydrolase</keyword>
<comment type="caution">
    <text evidence="3">The sequence shown here is derived from an EMBL/GenBank/DDBJ whole genome shotgun (WGS) entry which is preliminary data.</text>
</comment>
<dbReference type="InterPro" id="IPR053140">
    <property type="entry name" value="GDSL_Rv0518-like"/>
</dbReference>
<reference evidence="4" key="1">
    <citation type="journal article" date="2019" name="Int. J. Syst. Evol. Microbiol.">
        <title>The Global Catalogue of Microorganisms (GCM) 10K type strain sequencing project: providing services to taxonomists for standard genome sequencing and annotation.</title>
        <authorList>
            <consortium name="The Broad Institute Genomics Platform"/>
            <consortium name="The Broad Institute Genome Sequencing Center for Infectious Disease"/>
            <person name="Wu L."/>
            <person name="Ma J."/>
        </authorList>
    </citation>
    <scope>NUCLEOTIDE SEQUENCE [LARGE SCALE GENOMIC DNA]</scope>
    <source>
        <strain evidence="4">JCM 10977</strain>
    </source>
</reference>
<dbReference type="CDD" id="cd01830">
    <property type="entry name" value="XynE_like"/>
    <property type="match status" value="1"/>
</dbReference>
<protein>
    <submittedName>
        <fullName evidence="3">SGNH/GDSL hydrolase family protein</fullName>
    </submittedName>
</protein>
<dbReference type="InterPro" id="IPR036514">
    <property type="entry name" value="SGNH_hydro_sf"/>
</dbReference>
<keyword evidence="1" id="KW-0732">Signal</keyword>
<feature type="signal peptide" evidence="1">
    <location>
        <begin position="1"/>
        <end position="30"/>
    </location>
</feature>
<dbReference type="PANTHER" id="PTHR43784">
    <property type="entry name" value="GDSL-LIKE LIPASE/ACYLHYDROLASE, PUTATIVE (AFU_ORTHOLOGUE AFUA_2G00820)-RELATED"/>
    <property type="match status" value="1"/>
</dbReference>
<dbReference type="SUPFAM" id="SSF52266">
    <property type="entry name" value="SGNH hydrolase"/>
    <property type="match status" value="1"/>
</dbReference>
<keyword evidence="4" id="KW-1185">Reference proteome</keyword>
<sequence length="431" mass="45333">MRIPSTVRSAALAAAVSLAGSALVFTGSSAQTSGGHGDRSEWVGSWSAGIVKPETAGFTATGLNNQSARYVVRPSVGGDKVRIRFTNIYGDRPVQIGAATVAFGDTSTPVQSDIVVASKRALTFNGGSPTAVMNKGAELLSDPVKLTVPDLSTLVISVFYPTATGPTSWHASSDQENFFGPGDLTNAPDGTGYDRTRACCWTFLSGVDVLTEKSAGSIVVLGDSIADGLLSTLNGNNRWPDQLAERLVADRHHNAPGVLNVGEAGNRLLQDSDGLILGGPSGTEQLGPNALARLNEDVYAQTNERTVITHLGVNDIWMNGAGSDQIIGALKQINSQLHENGITSIGATITPYGGFTTPGGWTPEKEATRVAVNKWLRNQHEFDGVIDFDKAVRDPSAPEKLLAAYDGGDHIHLNDAGYQAMADSIPLQLVR</sequence>
<evidence type="ECO:0000259" key="2">
    <source>
        <dbReference type="Pfam" id="PF13472"/>
    </source>
</evidence>
<dbReference type="Pfam" id="PF13472">
    <property type="entry name" value="Lipase_GDSL_2"/>
    <property type="match status" value="1"/>
</dbReference>